<keyword evidence="5 13" id="KW-1133">Transmembrane helix</keyword>
<dbReference type="PANTHER" id="PTHR11690">
    <property type="entry name" value="AMILORIDE-SENSITIVE SODIUM CHANNEL-RELATED"/>
    <property type="match status" value="1"/>
</dbReference>
<comment type="subcellular location">
    <subcellularLocation>
        <location evidence="1">Membrane</location>
        <topology evidence="1">Multi-pass membrane protein</topology>
    </subcellularLocation>
</comment>
<reference evidence="14" key="5">
    <citation type="submission" date="2025-09" db="UniProtKB">
        <authorList>
            <consortium name="Ensembl"/>
        </authorList>
    </citation>
    <scope>IDENTIFICATION</scope>
</reference>
<evidence type="ECO:0000313" key="15">
    <source>
        <dbReference type="Proteomes" id="UP000314986"/>
    </source>
</evidence>
<dbReference type="InterPro" id="IPR001873">
    <property type="entry name" value="ENaC"/>
</dbReference>
<evidence type="ECO:0000256" key="8">
    <source>
        <dbReference type="ARBA" id="ARBA00023136"/>
    </source>
</evidence>
<evidence type="ECO:0000313" key="14">
    <source>
        <dbReference type="Ensembl" id="ENSCMIP00000000523.1"/>
    </source>
</evidence>
<proteinExistence type="inferred from homology"/>
<evidence type="ECO:0000256" key="12">
    <source>
        <dbReference type="SAM" id="MobiDB-lite"/>
    </source>
</evidence>
<evidence type="ECO:0000256" key="9">
    <source>
        <dbReference type="ARBA" id="ARBA00023201"/>
    </source>
</evidence>
<dbReference type="GO" id="GO:0015280">
    <property type="term" value="F:ligand-gated sodium channel activity"/>
    <property type="evidence" value="ECO:0007669"/>
    <property type="project" value="TreeGrafter"/>
</dbReference>
<evidence type="ECO:0000256" key="6">
    <source>
        <dbReference type="ARBA" id="ARBA00023053"/>
    </source>
</evidence>
<feature type="transmembrane region" description="Helical" evidence="13">
    <location>
        <begin position="28"/>
        <end position="46"/>
    </location>
</feature>
<evidence type="ECO:0000256" key="13">
    <source>
        <dbReference type="SAM" id="Phobius"/>
    </source>
</evidence>
<dbReference type="Ensembl" id="ENSCMIT00000000567.1">
    <property type="protein sequence ID" value="ENSCMIP00000000523.1"/>
    <property type="gene ID" value="ENSCMIG00000000378.1"/>
</dbReference>
<dbReference type="GO" id="GO:0005886">
    <property type="term" value="C:plasma membrane"/>
    <property type="evidence" value="ECO:0007669"/>
    <property type="project" value="TreeGrafter"/>
</dbReference>
<sequence>EKNDDDDSDKSLLPEALKEGRGETARRSLWLAAFLVSLGLFCAWSSNRMRYLLSSPTHTTFHMAWAKNISFPAVTICNNNMLVSGKMSKSDVYLTGYWLGLLNKSHSVKPEALDILRDRRWSWFEKLLDFSHFLPPRQTGNVILKLLDHLGHQIEEMILRCKFQGRFLDPMRPPLSPGSHPSSLSLSLSLSPSEAT</sequence>
<organism evidence="14 15">
    <name type="scientific">Callorhinchus milii</name>
    <name type="common">Ghost shark</name>
    <dbReference type="NCBI Taxonomy" id="7868"/>
    <lineage>
        <taxon>Eukaryota</taxon>
        <taxon>Metazoa</taxon>
        <taxon>Chordata</taxon>
        <taxon>Craniata</taxon>
        <taxon>Vertebrata</taxon>
        <taxon>Chondrichthyes</taxon>
        <taxon>Holocephali</taxon>
        <taxon>Chimaeriformes</taxon>
        <taxon>Callorhinchidae</taxon>
        <taxon>Callorhinchus</taxon>
    </lineage>
</organism>
<evidence type="ECO:0000256" key="7">
    <source>
        <dbReference type="ARBA" id="ARBA00023065"/>
    </source>
</evidence>
<evidence type="ECO:0008006" key="16">
    <source>
        <dbReference type="Google" id="ProtNLM"/>
    </source>
</evidence>
<keyword evidence="4 11" id="KW-0812">Transmembrane</keyword>
<dbReference type="Gene3D" id="1.10.3590.10">
    <property type="entry name" value="acid-sensing ion channel 1 domain"/>
    <property type="match status" value="1"/>
</dbReference>
<dbReference type="STRING" id="7868.ENSCMIP00000000523"/>
<keyword evidence="3 11" id="KW-0894">Sodium channel</keyword>
<feature type="region of interest" description="Disordered" evidence="12">
    <location>
        <begin position="174"/>
        <end position="196"/>
    </location>
</feature>
<dbReference type="GeneTree" id="ENSGT00940000164727"/>
<dbReference type="Pfam" id="PF00858">
    <property type="entry name" value="ASC"/>
    <property type="match status" value="1"/>
</dbReference>
<evidence type="ECO:0000256" key="4">
    <source>
        <dbReference type="ARBA" id="ARBA00022692"/>
    </source>
</evidence>
<keyword evidence="8 13" id="KW-0472">Membrane</keyword>
<comment type="similarity">
    <text evidence="11">Belongs to the amiloride-sensitive sodium channel (TC 1.A.6) family.</text>
</comment>
<keyword evidence="2 11" id="KW-0813">Transport</keyword>
<evidence type="ECO:0000256" key="5">
    <source>
        <dbReference type="ARBA" id="ARBA00022989"/>
    </source>
</evidence>
<evidence type="ECO:0000256" key="10">
    <source>
        <dbReference type="ARBA" id="ARBA00023303"/>
    </source>
</evidence>
<evidence type="ECO:0000256" key="11">
    <source>
        <dbReference type="RuleBase" id="RU000679"/>
    </source>
</evidence>
<accession>A0A4W3GBF7</accession>
<reference evidence="15" key="3">
    <citation type="journal article" date="2014" name="Nature">
        <title>Elephant shark genome provides unique insights into gnathostome evolution.</title>
        <authorList>
            <consortium name="International Elephant Shark Genome Sequencing Consortium"/>
            <person name="Venkatesh B."/>
            <person name="Lee A.P."/>
            <person name="Ravi V."/>
            <person name="Maurya A.K."/>
            <person name="Lian M.M."/>
            <person name="Swann J.B."/>
            <person name="Ohta Y."/>
            <person name="Flajnik M.F."/>
            <person name="Sutoh Y."/>
            <person name="Kasahara M."/>
            <person name="Hoon S."/>
            <person name="Gangu V."/>
            <person name="Roy S.W."/>
            <person name="Irimia M."/>
            <person name="Korzh V."/>
            <person name="Kondrychyn I."/>
            <person name="Lim Z.W."/>
            <person name="Tay B.H."/>
            <person name="Tohari S."/>
            <person name="Kong K.W."/>
            <person name="Ho S."/>
            <person name="Lorente-Galdos B."/>
            <person name="Quilez J."/>
            <person name="Marques-Bonet T."/>
            <person name="Raney B.J."/>
            <person name="Ingham P.W."/>
            <person name="Tay A."/>
            <person name="Hillier L.W."/>
            <person name="Minx P."/>
            <person name="Boehm T."/>
            <person name="Wilson R.K."/>
            <person name="Brenner S."/>
            <person name="Warren W.C."/>
        </authorList>
    </citation>
    <scope>NUCLEOTIDE SEQUENCE [LARGE SCALE GENOMIC DNA]</scope>
</reference>
<evidence type="ECO:0000256" key="3">
    <source>
        <dbReference type="ARBA" id="ARBA00022461"/>
    </source>
</evidence>
<evidence type="ECO:0000256" key="1">
    <source>
        <dbReference type="ARBA" id="ARBA00004141"/>
    </source>
</evidence>
<dbReference type="Proteomes" id="UP000314986">
    <property type="component" value="Unassembled WGS sequence"/>
</dbReference>
<keyword evidence="7 11" id="KW-0406">Ion transport</keyword>
<keyword evidence="10 11" id="KW-0407">Ion channel</keyword>
<protein>
    <recommendedName>
        <fullName evidence="16">Acid-sensing ion channel 2-like protein</fullName>
    </recommendedName>
</protein>
<keyword evidence="9 11" id="KW-0739">Sodium transport</keyword>
<evidence type="ECO:0000256" key="2">
    <source>
        <dbReference type="ARBA" id="ARBA00022448"/>
    </source>
</evidence>
<reference evidence="15" key="2">
    <citation type="journal article" date="2007" name="PLoS Biol.">
        <title>Survey sequencing and comparative analysis of the elephant shark (Callorhinchus milii) genome.</title>
        <authorList>
            <person name="Venkatesh B."/>
            <person name="Kirkness E.F."/>
            <person name="Loh Y.H."/>
            <person name="Halpern A.L."/>
            <person name="Lee A.P."/>
            <person name="Johnson J."/>
            <person name="Dandona N."/>
            <person name="Viswanathan L.D."/>
            <person name="Tay A."/>
            <person name="Venter J.C."/>
            <person name="Strausberg R.L."/>
            <person name="Brenner S."/>
        </authorList>
    </citation>
    <scope>NUCLEOTIDE SEQUENCE [LARGE SCALE GENOMIC DNA]</scope>
</reference>
<dbReference type="PANTHER" id="PTHR11690:SF222">
    <property type="entry name" value="AMILORIDE-SENSITIVE SODIUM CHANNEL SUBUNIT GAMMA"/>
    <property type="match status" value="1"/>
</dbReference>
<dbReference type="AlphaFoldDB" id="A0A4W3GBF7"/>
<keyword evidence="6" id="KW-0915">Sodium</keyword>
<feature type="compositionally biased region" description="Low complexity" evidence="12">
    <location>
        <begin position="177"/>
        <end position="196"/>
    </location>
</feature>
<name>A0A4W3GBF7_CALMI</name>
<keyword evidence="15" id="KW-1185">Reference proteome</keyword>
<reference evidence="14" key="4">
    <citation type="submission" date="2025-08" db="UniProtKB">
        <authorList>
            <consortium name="Ensembl"/>
        </authorList>
    </citation>
    <scope>IDENTIFICATION</scope>
</reference>
<reference evidence="15" key="1">
    <citation type="journal article" date="2006" name="Science">
        <title>Ancient noncoding elements conserved in the human genome.</title>
        <authorList>
            <person name="Venkatesh B."/>
            <person name="Kirkness E.F."/>
            <person name="Loh Y.H."/>
            <person name="Halpern A.L."/>
            <person name="Lee A.P."/>
            <person name="Johnson J."/>
            <person name="Dandona N."/>
            <person name="Viswanathan L.D."/>
            <person name="Tay A."/>
            <person name="Venter J.C."/>
            <person name="Strausberg R.L."/>
            <person name="Brenner S."/>
        </authorList>
    </citation>
    <scope>NUCLEOTIDE SEQUENCE [LARGE SCALE GENOMIC DNA]</scope>
</reference>
<dbReference type="InParanoid" id="A0A4W3GBF7"/>